<dbReference type="Proteomes" id="UP000276133">
    <property type="component" value="Unassembled WGS sequence"/>
</dbReference>
<dbReference type="AlphaFoldDB" id="A0A3M7QZQ6"/>
<proteinExistence type="predicted"/>
<gene>
    <name evidence="1" type="ORF">BpHYR1_010201</name>
</gene>
<organism evidence="1 2">
    <name type="scientific">Brachionus plicatilis</name>
    <name type="common">Marine rotifer</name>
    <name type="synonym">Brachionus muelleri</name>
    <dbReference type="NCBI Taxonomy" id="10195"/>
    <lineage>
        <taxon>Eukaryota</taxon>
        <taxon>Metazoa</taxon>
        <taxon>Spiralia</taxon>
        <taxon>Gnathifera</taxon>
        <taxon>Rotifera</taxon>
        <taxon>Eurotatoria</taxon>
        <taxon>Monogononta</taxon>
        <taxon>Pseudotrocha</taxon>
        <taxon>Ploima</taxon>
        <taxon>Brachionidae</taxon>
        <taxon>Brachionus</taxon>
    </lineage>
</organism>
<evidence type="ECO:0000313" key="1">
    <source>
        <dbReference type="EMBL" id="RNA16840.1"/>
    </source>
</evidence>
<dbReference type="EMBL" id="REGN01004611">
    <property type="protein sequence ID" value="RNA16840.1"/>
    <property type="molecule type" value="Genomic_DNA"/>
</dbReference>
<name>A0A3M7QZQ6_BRAPC</name>
<accession>A0A3M7QZQ6</accession>
<evidence type="ECO:0000313" key="2">
    <source>
        <dbReference type="Proteomes" id="UP000276133"/>
    </source>
</evidence>
<sequence>MKWSVPEKEWNGDAFNKKPFPFHSIPSVPFHQFHSIRSNNSIPSVPFHQFHSIRSNNSIPSLFFNFTLVRIEYRATVLMLLQSFQSFSLSSIDHLSSVSEHNSKNLSSILFRSIGSFDRLEEHFSNNDRKN</sequence>
<comment type="caution">
    <text evidence="1">The sequence shown here is derived from an EMBL/GenBank/DDBJ whole genome shotgun (WGS) entry which is preliminary data.</text>
</comment>
<protein>
    <submittedName>
        <fullName evidence="1">Uncharacterized protein</fullName>
    </submittedName>
</protein>
<keyword evidence="2" id="KW-1185">Reference proteome</keyword>
<reference evidence="1 2" key="1">
    <citation type="journal article" date="2018" name="Sci. Rep.">
        <title>Genomic signatures of local adaptation to the degree of environmental predictability in rotifers.</title>
        <authorList>
            <person name="Franch-Gras L."/>
            <person name="Hahn C."/>
            <person name="Garcia-Roger E.M."/>
            <person name="Carmona M.J."/>
            <person name="Serra M."/>
            <person name="Gomez A."/>
        </authorList>
    </citation>
    <scope>NUCLEOTIDE SEQUENCE [LARGE SCALE GENOMIC DNA]</scope>
    <source>
        <strain evidence="1">HYR1</strain>
    </source>
</reference>